<keyword evidence="3" id="KW-1185">Reference proteome</keyword>
<gene>
    <name evidence="2" type="ORF">BOTCAL_0191g00030</name>
</gene>
<feature type="compositionally biased region" description="Polar residues" evidence="1">
    <location>
        <begin position="1"/>
        <end position="13"/>
    </location>
</feature>
<feature type="compositionally biased region" description="Low complexity" evidence="1">
    <location>
        <begin position="14"/>
        <end position="33"/>
    </location>
</feature>
<dbReference type="AlphaFoldDB" id="A0A4Y8CZU1"/>
<protein>
    <submittedName>
        <fullName evidence="2">Uncharacterized protein</fullName>
    </submittedName>
</protein>
<feature type="region of interest" description="Disordered" evidence="1">
    <location>
        <begin position="1"/>
        <end position="101"/>
    </location>
</feature>
<evidence type="ECO:0000313" key="2">
    <source>
        <dbReference type="EMBL" id="TEY59579.1"/>
    </source>
</evidence>
<proteinExistence type="predicted"/>
<dbReference type="Proteomes" id="UP000297299">
    <property type="component" value="Unassembled WGS sequence"/>
</dbReference>
<evidence type="ECO:0000313" key="3">
    <source>
        <dbReference type="Proteomes" id="UP000297299"/>
    </source>
</evidence>
<dbReference type="EMBL" id="PHWZ01000191">
    <property type="protein sequence ID" value="TEY59579.1"/>
    <property type="molecule type" value="Genomic_DNA"/>
</dbReference>
<comment type="caution">
    <text evidence="2">The sequence shown here is derived from an EMBL/GenBank/DDBJ whole genome shotgun (WGS) entry which is preliminary data.</text>
</comment>
<reference evidence="2 3" key="1">
    <citation type="submission" date="2017-11" db="EMBL/GenBank/DDBJ databases">
        <title>Comparative genomics of Botrytis spp.</title>
        <authorList>
            <person name="Valero-Jimenez C.A."/>
            <person name="Tapia P."/>
            <person name="Veloso J."/>
            <person name="Silva-Moreno E."/>
            <person name="Staats M."/>
            <person name="Valdes J.H."/>
            <person name="Van Kan J.A.L."/>
        </authorList>
    </citation>
    <scope>NUCLEOTIDE SEQUENCE [LARGE SCALE GENOMIC DNA]</scope>
    <source>
        <strain evidence="2 3">MUCL2830</strain>
    </source>
</reference>
<organism evidence="2 3">
    <name type="scientific">Botryotinia calthae</name>
    <dbReference type="NCBI Taxonomy" id="38488"/>
    <lineage>
        <taxon>Eukaryota</taxon>
        <taxon>Fungi</taxon>
        <taxon>Dikarya</taxon>
        <taxon>Ascomycota</taxon>
        <taxon>Pezizomycotina</taxon>
        <taxon>Leotiomycetes</taxon>
        <taxon>Helotiales</taxon>
        <taxon>Sclerotiniaceae</taxon>
        <taxon>Botryotinia</taxon>
    </lineage>
</organism>
<accession>A0A4Y8CZU1</accession>
<dbReference type="OrthoDB" id="3547689at2759"/>
<feature type="compositionally biased region" description="Polar residues" evidence="1">
    <location>
        <begin position="87"/>
        <end position="101"/>
    </location>
</feature>
<evidence type="ECO:0000256" key="1">
    <source>
        <dbReference type="SAM" id="MobiDB-lite"/>
    </source>
</evidence>
<sequence length="136" mass="14559">MHSPAKNSHMNLQTLLPDTPPSTSSDPASPSTPQKGMGPTTEPKAGIQSPHFKSTNSDKQPRKHQQPEYTSFSSLGLREPAEPKRLGSSSQDNLSTFSAPPTAMQQIKSVLGIELPQKDSIANLWKGDCCTSGTCV</sequence>
<name>A0A4Y8CZU1_9HELO</name>